<dbReference type="Proteomes" id="UP001596507">
    <property type="component" value="Unassembled WGS sequence"/>
</dbReference>
<evidence type="ECO:0000256" key="2">
    <source>
        <dbReference type="ARBA" id="ARBA00008900"/>
    </source>
</evidence>
<organism evidence="9 10">
    <name type="scientific">Microbacterium fluvii</name>
    <dbReference type="NCBI Taxonomy" id="415215"/>
    <lineage>
        <taxon>Bacteria</taxon>
        <taxon>Bacillati</taxon>
        <taxon>Actinomycetota</taxon>
        <taxon>Actinomycetes</taxon>
        <taxon>Micrococcales</taxon>
        <taxon>Microbacteriaceae</taxon>
        <taxon>Microbacterium</taxon>
    </lineage>
</organism>
<evidence type="ECO:0000313" key="9">
    <source>
        <dbReference type="EMBL" id="MFC7268247.1"/>
    </source>
</evidence>
<evidence type="ECO:0000256" key="6">
    <source>
        <dbReference type="ARBA" id="ARBA00023239"/>
    </source>
</evidence>
<dbReference type="Pfam" id="PF01242">
    <property type="entry name" value="PTPS"/>
    <property type="match status" value="1"/>
</dbReference>
<keyword evidence="4 8" id="KW-0479">Metal-binding</keyword>
<name>A0ABW2HA93_9MICO</name>
<keyword evidence="10" id="KW-1185">Reference proteome</keyword>
<evidence type="ECO:0000256" key="1">
    <source>
        <dbReference type="ARBA" id="ARBA00005061"/>
    </source>
</evidence>
<evidence type="ECO:0000256" key="3">
    <source>
        <dbReference type="ARBA" id="ARBA00018141"/>
    </source>
</evidence>
<evidence type="ECO:0000256" key="7">
    <source>
        <dbReference type="ARBA" id="ARBA00048807"/>
    </source>
</evidence>
<dbReference type="NCBIfam" id="TIGR03367">
    <property type="entry name" value="queuosine_QueD"/>
    <property type="match status" value="1"/>
</dbReference>
<evidence type="ECO:0000256" key="4">
    <source>
        <dbReference type="ARBA" id="ARBA00022723"/>
    </source>
</evidence>
<dbReference type="Gene3D" id="3.30.479.10">
    <property type="entry name" value="6-pyruvoyl tetrahydropterin synthase/QueD"/>
    <property type="match status" value="1"/>
</dbReference>
<keyword evidence="6 8" id="KW-0456">Lyase</keyword>
<dbReference type="PANTHER" id="PTHR12589">
    <property type="entry name" value="PYRUVOYL TETRAHYDROBIOPTERIN SYNTHASE"/>
    <property type="match status" value="1"/>
</dbReference>
<comment type="caution">
    <text evidence="9">The sequence shown here is derived from an EMBL/GenBank/DDBJ whole genome shotgun (WGS) entry which is preliminary data.</text>
</comment>
<evidence type="ECO:0000313" key="10">
    <source>
        <dbReference type="Proteomes" id="UP001596507"/>
    </source>
</evidence>
<dbReference type="InterPro" id="IPR038418">
    <property type="entry name" value="6-PTP_synth/QueD_sf"/>
</dbReference>
<dbReference type="EMBL" id="JBHTBE010000001">
    <property type="protein sequence ID" value="MFC7268247.1"/>
    <property type="molecule type" value="Genomic_DNA"/>
</dbReference>
<evidence type="ECO:0000256" key="8">
    <source>
        <dbReference type="PIRNR" id="PIRNR006113"/>
    </source>
</evidence>
<dbReference type="SUPFAM" id="SSF55620">
    <property type="entry name" value="Tetrahydrobiopterin biosynthesis enzymes-like"/>
    <property type="match status" value="1"/>
</dbReference>
<sequence length="123" mass="14048">MSDQDLIVTVSQEFEFHAAHFLAWHPGKCKNLHGHSYRVQVDVQGPLDERGIVIDFDELSDVVWREILEPLDHTLLNDHLDNPTAERLGIHILRKADATGLHLSEVRVWETAKSLAVVRRALQ</sequence>
<comment type="catalytic activity">
    <reaction evidence="7 8">
        <text>7,8-dihydroneopterin 3'-triphosphate + H2O = 6-carboxy-5,6,7,8-tetrahydropterin + triphosphate + acetaldehyde + 2 H(+)</text>
        <dbReference type="Rhea" id="RHEA:27966"/>
        <dbReference type="ChEBI" id="CHEBI:15343"/>
        <dbReference type="ChEBI" id="CHEBI:15377"/>
        <dbReference type="ChEBI" id="CHEBI:15378"/>
        <dbReference type="ChEBI" id="CHEBI:18036"/>
        <dbReference type="ChEBI" id="CHEBI:58462"/>
        <dbReference type="ChEBI" id="CHEBI:61032"/>
        <dbReference type="EC" id="4.1.2.50"/>
    </reaction>
</comment>
<dbReference type="PANTHER" id="PTHR12589:SF7">
    <property type="entry name" value="6-PYRUVOYL TETRAHYDROBIOPTERIN SYNTHASE"/>
    <property type="match status" value="1"/>
</dbReference>
<accession>A0ABW2HA93</accession>
<comment type="cofactor">
    <cofactor evidence="8">
        <name>Zn(2+)</name>
        <dbReference type="ChEBI" id="CHEBI:29105"/>
    </cofactor>
    <text evidence="8">Binds 1 zinc ion per subunit.</text>
</comment>
<dbReference type="GO" id="GO:0070497">
    <property type="term" value="F:6-carboxytetrahydropterin synthase activity"/>
    <property type="evidence" value="ECO:0007669"/>
    <property type="project" value="UniProtKB-EC"/>
</dbReference>
<evidence type="ECO:0000256" key="5">
    <source>
        <dbReference type="ARBA" id="ARBA00022833"/>
    </source>
</evidence>
<keyword evidence="8" id="KW-0671">Queuosine biosynthesis</keyword>
<dbReference type="RefSeq" id="WP_262873159.1">
    <property type="nucleotide sequence ID" value="NZ_BAABKW010000005.1"/>
</dbReference>
<reference evidence="10" key="1">
    <citation type="journal article" date="2019" name="Int. J. Syst. Evol. Microbiol.">
        <title>The Global Catalogue of Microorganisms (GCM) 10K type strain sequencing project: providing services to taxonomists for standard genome sequencing and annotation.</title>
        <authorList>
            <consortium name="The Broad Institute Genomics Platform"/>
            <consortium name="The Broad Institute Genome Sequencing Center for Infectious Disease"/>
            <person name="Wu L."/>
            <person name="Ma J."/>
        </authorList>
    </citation>
    <scope>NUCLEOTIDE SEQUENCE [LARGE SCALE GENOMIC DNA]</scope>
    <source>
        <strain evidence="10">CGMCC 1.15772</strain>
    </source>
</reference>
<keyword evidence="5 8" id="KW-0862">Zinc</keyword>
<dbReference type="EC" id="4.-.-.-" evidence="8"/>
<dbReference type="PIRSF" id="PIRSF006113">
    <property type="entry name" value="PTP_synth"/>
    <property type="match status" value="1"/>
</dbReference>
<comment type="pathway">
    <text evidence="1 8">Purine metabolism; 7-cyano-7-deazaguanine biosynthesis.</text>
</comment>
<protein>
    <recommendedName>
        <fullName evidence="3 8">6-carboxy-5,6,7,8-tetrahydropterin synthase</fullName>
        <ecNumber evidence="8">4.-.-.-</ecNumber>
    </recommendedName>
</protein>
<proteinExistence type="inferred from homology"/>
<gene>
    <name evidence="9" type="primary">queD</name>
    <name evidence="9" type="ORF">ACFQRL_04645</name>
</gene>
<dbReference type="InterPro" id="IPR007115">
    <property type="entry name" value="6-PTP_synth/QueD"/>
</dbReference>
<comment type="similarity">
    <text evidence="2 8">Belongs to the PTPS family. QueD subfamily.</text>
</comment>